<accession>A0ACD5W4J6</accession>
<proteinExistence type="predicted"/>
<dbReference type="Proteomes" id="UP001732700">
    <property type="component" value="Chromosome 4A"/>
</dbReference>
<reference evidence="1" key="1">
    <citation type="submission" date="2021-05" db="EMBL/GenBank/DDBJ databases">
        <authorList>
            <person name="Scholz U."/>
            <person name="Mascher M."/>
            <person name="Fiebig A."/>
        </authorList>
    </citation>
    <scope>NUCLEOTIDE SEQUENCE [LARGE SCALE GENOMIC DNA]</scope>
</reference>
<reference evidence="1" key="2">
    <citation type="submission" date="2025-09" db="UniProtKB">
        <authorList>
            <consortium name="EnsemblPlants"/>
        </authorList>
    </citation>
    <scope>IDENTIFICATION</scope>
</reference>
<organism evidence="1 2">
    <name type="scientific">Avena sativa</name>
    <name type="common">Oat</name>
    <dbReference type="NCBI Taxonomy" id="4498"/>
    <lineage>
        <taxon>Eukaryota</taxon>
        <taxon>Viridiplantae</taxon>
        <taxon>Streptophyta</taxon>
        <taxon>Embryophyta</taxon>
        <taxon>Tracheophyta</taxon>
        <taxon>Spermatophyta</taxon>
        <taxon>Magnoliopsida</taxon>
        <taxon>Liliopsida</taxon>
        <taxon>Poales</taxon>
        <taxon>Poaceae</taxon>
        <taxon>BOP clade</taxon>
        <taxon>Pooideae</taxon>
        <taxon>Poodae</taxon>
        <taxon>Poeae</taxon>
        <taxon>Poeae Chloroplast Group 1 (Aveneae type)</taxon>
        <taxon>Aveninae</taxon>
        <taxon>Avena</taxon>
    </lineage>
</organism>
<evidence type="ECO:0000313" key="1">
    <source>
        <dbReference type="EnsemblPlants" id="AVESA.00010b.r2.4AG0574770.1.CDS"/>
    </source>
</evidence>
<dbReference type="EnsemblPlants" id="AVESA.00010b.r2.4AG0574770.1">
    <property type="protein sequence ID" value="AVESA.00010b.r2.4AG0574770.1.CDS"/>
    <property type="gene ID" value="AVESA.00010b.r2.4AG0574770"/>
</dbReference>
<name>A0ACD5W4J6_AVESA</name>
<protein>
    <submittedName>
        <fullName evidence="1">Uncharacterized protein</fullName>
    </submittedName>
</protein>
<evidence type="ECO:0000313" key="2">
    <source>
        <dbReference type="Proteomes" id="UP001732700"/>
    </source>
</evidence>
<keyword evidence="2" id="KW-1185">Reference proteome</keyword>
<sequence length="567" mass="61785">MPLLSSGFPADAYPAPAMIVIILLITLCFTPFAAADPLGYLCGVTGGDYTAESTYGANLELLSRTLRKNASSTLFTKASVGIAPDTVYGLALCDDDDATNASACTDCVAAAFHDAQKLCELMKTARVLRETCVLSYSSHDFISSNNVPGSLLVVIGHDDVRPMPGPAPDRDTRGGGQNVSGIVESLLDKTAKMAVEYYSLTTSKARYYATGGVEVNSTGALLPAAIYSSAQCNPDISPGDCRDCLHGIKNMFVERYSESIGRQAGAWVVAALCNFRYGTHLFYQGQPMYVKTIDSSTKRATTTTTNTTATPPAPVFVPSQIYSKKRKMKILVNAIIVPLLATLLCFIVCFAFMRAHKKGKANSLGKTNVNVLKDDLVWGIQGRNSEFTFFDLSQISDATNNFLDANKLGQGGFGPVYKGQFPDGREIAVKRLASHSGQGFMEFKNEVQLIAKLQHTNLVRLLGCCSQRGEKMVIYEYLPNKSLDFFIFDEAKRVVLNWNKRLAIIEGIAQGLLYLHKLSRLRVIHRDLKASNILLDNEMNPKISDFGLAKIFNSNDVEGNTERIAGT</sequence>